<keyword evidence="1" id="KW-0472">Membrane</keyword>
<dbReference type="EMBL" id="AK156176">
    <property type="protein sequence ID" value="BAE33612.1"/>
    <property type="molecule type" value="mRNA"/>
</dbReference>
<proteinExistence type="evidence at transcript level"/>
<dbReference type="AGR" id="MGI:3779138"/>
<protein>
    <submittedName>
        <fullName evidence="2">Uncharacterized protein</fullName>
    </submittedName>
</protein>
<reference evidence="2" key="5">
    <citation type="journal article" date="2002" name="Nature">
        <title>Analysis of the mouse transcriptome based on functional annotation of 60,770 full-length cDNAs.</title>
        <authorList>
            <consortium name="The FANTOM Consortium and the RIKEN Genome Exploration Research Group Phase I and II Team"/>
        </authorList>
    </citation>
    <scope>NUCLEOTIDE SEQUENCE</scope>
    <source>
        <strain evidence="2">NOD</strain>
        <tissue evidence="2">Activated spleen</tissue>
    </source>
</reference>
<evidence type="ECO:0000256" key="1">
    <source>
        <dbReference type="SAM" id="Phobius"/>
    </source>
</evidence>
<reference evidence="2" key="3">
    <citation type="journal article" date="2000" name="Genome Res.">
        <title>RIKEN integrated sequence analysis (RISA) system--384-format sequencing pipeline with 384 multicapillary sequencer.</title>
        <authorList>
            <person name="Shibata K."/>
            <person name="Itoh M."/>
            <person name="Aizawa K."/>
            <person name="Nagaoka S."/>
            <person name="Sasaki N."/>
            <person name="Carninci P."/>
            <person name="Konno H."/>
            <person name="Akiyama J."/>
            <person name="Nishi K."/>
            <person name="Kitsunai T."/>
            <person name="Tashiro H."/>
            <person name="Itoh M."/>
            <person name="Sumi N."/>
            <person name="Ishii Y."/>
            <person name="Nakamura S."/>
            <person name="Hazama M."/>
            <person name="Nishine T."/>
            <person name="Harada A."/>
            <person name="Yamamoto R."/>
            <person name="Matsumoto H."/>
            <person name="Sakaguchi S."/>
            <person name="Ikegami T."/>
            <person name="Kashiwagi K."/>
            <person name="Fujiwake S."/>
            <person name="Inoue K."/>
            <person name="Togawa Y."/>
            <person name="Izawa M."/>
            <person name="Ohara E."/>
            <person name="Watahiki M."/>
            <person name="Yoneda Y."/>
            <person name="Ishikawa T."/>
            <person name="Ozawa K."/>
            <person name="Tanaka T."/>
            <person name="Matsuura S."/>
            <person name="Kawai J."/>
            <person name="Okazaki Y."/>
            <person name="Muramatsu M."/>
            <person name="Inoue Y."/>
            <person name="Kira A."/>
            <person name="Hayashizaki Y."/>
        </authorList>
    </citation>
    <scope>NUCLEOTIDE SEQUENCE</scope>
    <source>
        <strain evidence="2">NOD</strain>
        <tissue evidence="2">Activated spleen</tissue>
    </source>
</reference>
<sequence>MGASLAPVENILLPVLCLSTQAKTEEPEAWKDREGLPCHMVCLVACSGFFQLLACTLVACCVETNRQERLAQGEAMESELAIVKRQSTRSACCSRTGTHTWARTHRHTRRSS</sequence>
<reference evidence="2" key="2">
    <citation type="journal article" date="2000" name="Genome Res.">
        <title>Normalization and subtraction of cap-trapper-selected cDNAs to prepare full-length cDNA libraries for rapid discovery of new genes.</title>
        <authorList>
            <person name="Carninci P."/>
            <person name="Shibata Y."/>
            <person name="Hayatsu N."/>
            <person name="Sugahara Y."/>
            <person name="Shibata K."/>
            <person name="Itoh M."/>
            <person name="Konno H."/>
            <person name="Okazaki Y."/>
            <person name="Muramatsu M."/>
            <person name="Hayashizaki Y."/>
        </authorList>
    </citation>
    <scope>NUCLEOTIDE SEQUENCE</scope>
    <source>
        <strain evidence="2">NOD</strain>
        <tissue evidence="2">Activated spleen</tissue>
    </source>
</reference>
<reference evidence="2" key="4">
    <citation type="journal article" date="2001" name="Nature">
        <title>Functional annotation of a full-length mouse cDNA collection.</title>
        <authorList>
            <consortium name="The RIKEN Genome Exploration Research Group Phase II Team and the FANTOM Consortium"/>
        </authorList>
    </citation>
    <scope>NUCLEOTIDE SEQUENCE</scope>
    <source>
        <strain evidence="2">NOD</strain>
        <tissue evidence="2">Activated spleen</tissue>
    </source>
</reference>
<evidence type="ECO:0000313" key="3">
    <source>
        <dbReference type="MGI" id="MGI:3779138"/>
    </source>
</evidence>
<keyword evidence="1" id="KW-0812">Transmembrane</keyword>
<accession>Q3U188</accession>
<evidence type="ECO:0000313" key="2">
    <source>
        <dbReference type="EMBL" id="BAE33612.1"/>
    </source>
</evidence>
<name>Q3U188_MOUSE</name>
<keyword evidence="1" id="KW-1133">Transmembrane helix</keyword>
<reference evidence="2" key="7">
    <citation type="journal article" date="2005" name="Science">
        <title>The Transcriptional Landscape of the Mammalian Genome.</title>
        <authorList>
            <consortium name="The FANTOM Consortium"/>
            <consortium name="Riken Genome Exploration Research Group and Genome Science Group (Genome Network Project Core Group)"/>
        </authorList>
    </citation>
    <scope>NUCLEOTIDE SEQUENCE</scope>
    <source>
        <strain evidence="2">NOD</strain>
        <tissue evidence="2">Activated spleen</tissue>
    </source>
</reference>
<gene>
    <name evidence="3" type="primary">Gm10926</name>
</gene>
<reference evidence="2" key="1">
    <citation type="journal article" date="1999" name="Methods Enzymol.">
        <title>High-efficiency full-length cDNA cloning.</title>
        <authorList>
            <person name="Carninci P."/>
            <person name="Hayashizaki Y."/>
        </authorList>
    </citation>
    <scope>NUCLEOTIDE SEQUENCE</scope>
    <source>
        <strain evidence="2">NOD</strain>
        <tissue evidence="2">Activated spleen</tissue>
    </source>
</reference>
<feature type="transmembrane region" description="Helical" evidence="1">
    <location>
        <begin position="38"/>
        <end position="62"/>
    </location>
</feature>
<dbReference type="AlphaFoldDB" id="Q3U188"/>
<reference evidence="2" key="8">
    <citation type="journal article" date="2005" name="Science">
        <title>Antisense Transcription in the Mammalian Transcriptome.</title>
        <authorList>
            <consortium name="RIKEN Genome Exploration Research Group and Genome Science Group (Genome Network Project Core Group) and the FANTOM Consortium"/>
        </authorList>
    </citation>
    <scope>NUCLEOTIDE SEQUENCE</scope>
    <source>
        <strain evidence="2">NOD</strain>
        <tissue evidence="2">Activated spleen</tissue>
    </source>
</reference>
<dbReference type="MGI" id="MGI:3779138">
    <property type="gene designation" value="Gm10926"/>
</dbReference>
<reference evidence="2" key="6">
    <citation type="submission" date="2004-03" db="EMBL/GenBank/DDBJ databases">
        <authorList>
            <person name="Arakawa T."/>
            <person name="Carninci P."/>
            <person name="Fukuda S."/>
            <person name="Hashizume W."/>
            <person name="Hayashida K."/>
            <person name="Hori F."/>
            <person name="Iida J."/>
            <person name="Imamura K."/>
            <person name="Imotani K."/>
            <person name="Itoh M."/>
            <person name="Kanagawa S."/>
            <person name="Kawai J."/>
            <person name="Kojima M."/>
            <person name="Konno H."/>
            <person name="Murata M."/>
            <person name="Nakamura M."/>
            <person name="Ninomiya N."/>
            <person name="Nishiyori H."/>
            <person name="Nomura K."/>
            <person name="Ohno M."/>
            <person name="Sakazume N."/>
            <person name="Sano H."/>
            <person name="Sasaki D."/>
            <person name="Shibata K."/>
            <person name="Shiraki T."/>
            <person name="Tagami M."/>
            <person name="Tagami Y."/>
            <person name="Waki K."/>
            <person name="Watahiki A."/>
            <person name="Muramatsu M."/>
            <person name="Hayashizaki Y."/>
        </authorList>
    </citation>
    <scope>NUCLEOTIDE SEQUENCE</scope>
    <source>
        <strain evidence="2">NOD</strain>
        <tissue evidence="2">Activated spleen</tissue>
    </source>
</reference>
<organism evidence="2">
    <name type="scientific">Mus musculus</name>
    <name type="common">Mouse</name>
    <dbReference type="NCBI Taxonomy" id="10090"/>
    <lineage>
        <taxon>Eukaryota</taxon>
        <taxon>Metazoa</taxon>
        <taxon>Chordata</taxon>
        <taxon>Craniata</taxon>
        <taxon>Vertebrata</taxon>
        <taxon>Euteleostomi</taxon>
        <taxon>Mammalia</taxon>
        <taxon>Eutheria</taxon>
        <taxon>Euarchontoglires</taxon>
        <taxon>Glires</taxon>
        <taxon>Rodentia</taxon>
        <taxon>Myomorpha</taxon>
        <taxon>Muroidea</taxon>
        <taxon>Muridae</taxon>
        <taxon>Murinae</taxon>
        <taxon>Mus</taxon>
        <taxon>Mus</taxon>
    </lineage>
</organism>